<reference evidence="1" key="2">
    <citation type="submission" date="2020-09" db="EMBL/GenBank/DDBJ databases">
        <authorList>
            <person name="Sun Q."/>
            <person name="Ohkuma M."/>
        </authorList>
    </citation>
    <scope>NUCLEOTIDE SEQUENCE</scope>
    <source>
        <strain evidence="1">JCM 4784</strain>
    </source>
</reference>
<proteinExistence type="predicted"/>
<name>A0A919E169_9ACTN</name>
<sequence length="110" mass="12257">MVFPPWTAKRRHWTAKGGWRVARNVLPDFFCDITRDIIRTSSRTSPGRHPGHHSDVIRNIVLDVIRNVFRNSIGSAGRSKGKRAHGPHQALPFSAAYEFSRNAGAVPSTA</sequence>
<dbReference type="Proteomes" id="UP000608024">
    <property type="component" value="Unassembled WGS sequence"/>
</dbReference>
<dbReference type="AlphaFoldDB" id="A0A919E169"/>
<evidence type="ECO:0000313" key="1">
    <source>
        <dbReference type="EMBL" id="GHF00220.1"/>
    </source>
</evidence>
<gene>
    <name evidence="1" type="ORF">GCM10018785_74360</name>
</gene>
<protein>
    <submittedName>
        <fullName evidence="1">Uncharacterized protein</fullName>
    </submittedName>
</protein>
<organism evidence="1 2">
    <name type="scientific">Streptomyces longispororuber</name>
    <dbReference type="NCBI Taxonomy" id="68230"/>
    <lineage>
        <taxon>Bacteria</taxon>
        <taxon>Bacillati</taxon>
        <taxon>Actinomycetota</taxon>
        <taxon>Actinomycetes</taxon>
        <taxon>Kitasatosporales</taxon>
        <taxon>Streptomycetaceae</taxon>
        <taxon>Streptomyces</taxon>
    </lineage>
</organism>
<keyword evidence="2" id="KW-1185">Reference proteome</keyword>
<dbReference type="EMBL" id="BNBT01000262">
    <property type="protein sequence ID" value="GHF00220.1"/>
    <property type="molecule type" value="Genomic_DNA"/>
</dbReference>
<comment type="caution">
    <text evidence="1">The sequence shown here is derived from an EMBL/GenBank/DDBJ whole genome shotgun (WGS) entry which is preliminary data.</text>
</comment>
<reference evidence="1" key="1">
    <citation type="journal article" date="2014" name="Int. J. Syst. Evol. Microbiol.">
        <title>Complete genome sequence of Corynebacterium casei LMG S-19264T (=DSM 44701T), isolated from a smear-ripened cheese.</title>
        <authorList>
            <consortium name="US DOE Joint Genome Institute (JGI-PGF)"/>
            <person name="Walter F."/>
            <person name="Albersmeier A."/>
            <person name="Kalinowski J."/>
            <person name="Ruckert C."/>
        </authorList>
    </citation>
    <scope>NUCLEOTIDE SEQUENCE</scope>
    <source>
        <strain evidence="1">JCM 4784</strain>
    </source>
</reference>
<evidence type="ECO:0000313" key="2">
    <source>
        <dbReference type="Proteomes" id="UP000608024"/>
    </source>
</evidence>
<accession>A0A919E169</accession>